<dbReference type="CDD" id="cd03784">
    <property type="entry name" value="GT1_Gtf-like"/>
    <property type="match status" value="1"/>
</dbReference>
<dbReference type="PANTHER" id="PTHR48047">
    <property type="entry name" value="GLYCOSYLTRANSFERASE"/>
    <property type="match status" value="1"/>
</dbReference>
<reference evidence="6" key="1">
    <citation type="submission" date="2017-07" db="EMBL/GenBank/DDBJ databases">
        <title>Taro Niue Genome Assembly and Annotation.</title>
        <authorList>
            <person name="Atibalentja N."/>
            <person name="Keating K."/>
            <person name="Fields C.J."/>
        </authorList>
    </citation>
    <scope>NUCLEOTIDE SEQUENCE</scope>
    <source>
        <strain evidence="6">Niue_2</strain>
        <tissue evidence="6">Leaf</tissue>
    </source>
</reference>
<evidence type="ECO:0000256" key="1">
    <source>
        <dbReference type="ARBA" id="ARBA00009995"/>
    </source>
</evidence>
<organism evidence="6 7">
    <name type="scientific">Colocasia esculenta</name>
    <name type="common">Wild taro</name>
    <name type="synonym">Arum esculentum</name>
    <dbReference type="NCBI Taxonomy" id="4460"/>
    <lineage>
        <taxon>Eukaryota</taxon>
        <taxon>Viridiplantae</taxon>
        <taxon>Streptophyta</taxon>
        <taxon>Embryophyta</taxon>
        <taxon>Tracheophyta</taxon>
        <taxon>Spermatophyta</taxon>
        <taxon>Magnoliopsida</taxon>
        <taxon>Liliopsida</taxon>
        <taxon>Araceae</taxon>
        <taxon>Aroideae</taxon>
        <taxon>Colocasieae</taxon>
        <taxon>Colocasia</taxon>
    </lineage>
</organism>
<dbReference type="GO" id="GO:0035251">
    <property type="term" value="F:UDP-glucosyltransferase activity"/>
    <property type="evidence" value="ECO:0007669"/>
    <property type="project" value="TreeGrafter"/>
</dbReference>
<dbReference type="InterPro" id="IPR002213">
    <property type="entry name" value="UDP_glucos_trans"/>
</dbReference>
<accession>A0A843WLH5</accession>
<keyword evidence="3" id="KW-0328">Glycosyltransferase</keyword>
<dbReference type="Gene3D" id="3.40.50.2000">
    <property type="entry name" value="Glycogen Phosphorylase B"/>
    <property type="match status" value="2"/>
</dbReference>
<dbReference type="AlphaFoldDB" id="A0A843WLH5"/>
<proteinExistence type="inferred from homology"/>
<dbReference type="PANTHER" id="PTHR48047:SF19">
    <property type="entry name" value="GLYCOSYLTRANSFERASE"/>
    <property type="match status" value="1"/>
</dbReference>
<dbReference type="Proteomes" id="UP000652761">
    <property type="component" value="Unassembled WGS sequence"/>
</dbReference>
<evidence type="ECO:0000256" key="2">
    <source>
        <dbReference type="ARBA" id="ARBA00022679"/>
    </source>
</evidence>
<protein>
    <recommendedName>
        <fullName evidence="4">Glycosyltransferase</fullName>
        <ecNumber evidence="4">2.4.1.-</ecNumber>
    </recommendedName>
</protein>
<feature type="chain" id="PRO_5032490804" description="Glycosyltransferase" evidence="5">
    <location>
        <begin position="26"/>
        <end position="472"/>
    </location>
</feature>
<dbReference type="Pfam" id="PF00201">
    <property type="entry name" value="UDPGT"/>
    <property type="match status" value="1"/>
</dbReference>
<keyword evidence="5" id="KW-0732">Signal</keyword>
<evidence type="ECO:0000256" key="4">
    <source>
        <dbReference type="RuleBase" id="RU362057"/>
    </source>
</evidence>
<dbReference type="InterPro" id="IPR035595">
    <property type="entry name" value="UDP_glycos_trans_CS"/>
</dbReference>
<dbReference type="SUPFAM" id="SSF53756">
    <property type="entry name" value="UDP-Glycosyltransferase/glycogen phosphorylase"/>
    <property type="match status" value="1"/>
</dbReference>
<keyword evidence="7" id="KW-1185">Reference proteome</keyword>
<feature type="signal peptide" evidence="5">
    <location>
        <begin position="1"/>
        <end position="25"/>
    </location>
</feature>
<comment type="similarity">
    <text evidence="1 3">Belongs to the UDP-glycosyltransferase family.</text>
</comment>
<dbReference type="OrthoDB" id="731962at2759"/>
<comment type="caution">
    <text evidence="6">The sequence shown here is derived from an EMBL/GenBank/DDBJ whole genome shotgun (WGS) entry which is preliminary data.</text>
</comment>
<gene>
    <name evidence="6" type="ORF">Taro_039206</name>
</gene>
<dbReference type="FunFam" id="3.40.50.2000:FF:000063">
    <property type="entry name" value="Glycosyltransferase"/>
    <property type="match status" value="1"/>
</dbReference>
<name>A0A843WLH5_COLES</name>
<evidence type="ECO:0000313" key="6">
    <source>
        <dbReference type="EMBL" id="MQM06381.1"/>
    </source>
</evidence>
<keyword evidence="2 3" id="KW-0808">Transferase</keyword>
<dbReference type="EMBL" id="NMUH01003612">
    <property type="protein sequence ID" value="MQM06381.1"/>
    <property type="molecule type" value="Genomic_DNA"/>
</dbReference>
<dbReference type="PROSITE" id="PS00375">
    <property type="entry name" value="UDPGT"/>
    <property type="match status" value="1"/>
</dbReference>
<evidence type="ECO:0000256" key="5">
    <source>
        <dbReference type="SAM" id="SignalP"/>
    </source>
</evidence>
<sequence>MASSTLHIFFLPLITPGHLLPLVDMAKLFAQRGVKAFLVTTPGNAARIYDSLERGGNAGDGVQVLQIEFPSSVAGMPDGSDTFGALRNPEVTEGFFAALNALRRPFEQLVKEHAPDCLISDAFFPWTLDVAAEFGIPRIVFQASGGFTLNALGALIHACPHRGVSDDEEAFVLPGLPDRIEMTRAQIPEFILSMPDYLKDMGVSQVKSYGVVMNTFRELEPAYCTKIGGLKTWFVGPVGLCNVDAADKAVRGEKAGDNIQCCLSWLDAQAPASVLYLCFGSLCRFTRPQLHEMALGLEAAGHPFLWVLRDDDDTGADVLPAGFEERTNGRGFVLRGWAPQLLILGHPAVGGFVTHCGWNSILEAVTSGVPMVAWPLFAEQFINEKLVVRVLRVGVAVGAVTCSTKEEERVLVSREKVERAVAQVMGGGEVAEAMRRRARELAAMAKKAVEVGGSSHSGLGDLIQELVNFKKP</sequence>
<evidence type="ECO:0000256" key="3">
    <source>
        <dbReference type="RuleBase" id="RU003718"/>
    </source>
</evidence>
<dbReference type="EC" id="2.4.1.-" evidence="4"/>
<evidence type="ECO:0000313" key="7">
    <source>
        <dbReference type="Proteomes" id="UP000652761"/>
    </source>
</evidence>